<dbReference type="AlphaFoldDB" id="A0A1H8F4D3"/>
<reference evidence="1 2" key="1">
    <citation type="submission" date="2016-10" db="EMBL/GenBank/DDBJ databases">
        <authorList>
            <person name="de Groot N.N."/>
        </authorList>
    </citation>
    <scope>NUCLEOTIDE SEQUENCE [LARGE SCALE GENOMIC DNA]</scope>
    <source>
        <strain evidence="1 2">DSM 8512</strain>
    </source>
</reference>
<dbReference type="InterPro" id="IPR036005">
    <property type="entry name" value="Creatinase/aminopeptidase-like"/>
</dbReference>
<dbReference type="EMBL" id="FODE01000003">
    <property type="protein sequence ID" value="SEN26017.1"/>
    <property type="molecule type" value="Genomic_DNA"/>
</dbReference>
<accession>A0A1H8F4D3</accession>
<dbReference type="SUPFAM" id="SSF55920">
    <property type="entry name" value="Creatinase/aminopeptidase"/>
    <property type="match status" value="1"/>
</dbReference>
<evidence type="ECO:0000313" key="2">
    <source>
        <dbReference type="Proteomes" id="UP000199054"/>
    </source>
</evidence>
<proteinExistence type="predicted"/>
<sequence>MLTVEPFLSMGGQWAEEGDDGWALYSEPSAPVVQYEHTVVATDRGAVVVTLPG</sequence>
<gene>
    <name evidence="1" type="ORF">SAMN04489859_1003127</name>
</gene>
<keyword evidence="1" id="KW-0031">Aminopeptidase</keyword>
<keyword evidence="2" id="KW-1185">Reference proteome</keyword>
<keyword evidence="1" id="KW-0645">Protease</keyword>
<dbReference type="STRING" id="34002.SAMN04489859_1003127"/>
<keyword evidence="1" id="KW-0378">Hydrolase</keyword>
<protein>
    <submittedName>
        <fullName evidence="1">Methionyl aminopeptidase</fullName>
    </submittedName>
</protein>
<evidence type="ECO:0000313" key="1">
    <source>
        <dbReference type="EMBL" id="SEN26017.1"/>
    </source>
</evidence>
<dbReference type="GO" id="GO:0004177">
    <property type="term" value="F:aminopeptidase activity"/>
    <property type="evidence" value="ECO:0007669"/>
    <property type="project" value="UniProtKB-KW"/>
</dbReference>
<organism evidence="1 2">
    <name type="scientific">Paracoccus alcaliphilus</name>
    <dbReference type="NCBI Taxonomy" id="34002"/>
    <lineage>
        <taxon>Bacteria</taxon>
        <taxon>Pseudomonadati</taxon>
        <taxon>Pseudomonadota</taxon>
        <taxon>Alphaproteobacteria</taxon>
        <taxon>Rhodobacterales</taxon>
        <taxon>Paracoccaceae</taxon>
        <taxon>Paracoccus</taxon>
    </lineage>
</organism>
<dbReference type="Gene3D" id="3.90.230.10">
    <property type="entry name" value="Creatinase/methionine aminopeptidase superfamily"/>
    <property type="match status" value="1"/>
</dbReference>
<name>A0A1H8F4D3_9RHOB</name>
<dbReference type="Proteomes" id="UP000199054">
    <property type="component" value="Unassembled WGS sequence"/>
</dbReference>